<dbReference type="Proteomes" id="UP001606301">
    <property type="component" value="Unassembled WGS sequence"/>
</dbReference>
<dbReference type="InterPro" id="IPR036282">
    <property type="entry name" value="Glutathione-S-Trfase_C_sf"/>
</dbReference>
<dbReference type="RefSeq" id="WP_394394365.1">
    <property type="nucleotide sequence ID" value="NZ_JBIGHW010000001.1"/>
</dbReference>
<comment type="caution">
    <text evidence="3">The sequence shown here is derived from an EMBL/GenBank/DDBJ whole genome shotgun (WGS) entry which is preliminary data.</text>
</comment>
<proteinExistence type="predicted"/>
<dbReference type="PANTHER" id="PTHR44051">
    <property type="entry name" value="GLUTATHIONE S-TRANSFERASE-RELATED"/>
    <property type="match status" value="1"/>
</dbReference>
<evidence type="ECO:0000259" key="2">
    <source>
        <dbReference type="PROSITE" id="PS50405"/>
    </source>
</evidence>
<gene>
    <name evidence="3" type="ORF">ACG0Z3_00200</name>
</gene>
<evidence type="ECO:0000259" key="1">
    <source>
        <dbReference type="PROSITE" id="PS50404"/>
    </source>
</evidence>
<evidence type="ECO:0000313" key="3">
    <source>
        <dbReference type="EMBL" id="MFG6439094.1"/>
    </source>
</evidence>
<name>A0ABW7FFL3_9BURK</name>
<dbReference type="Gene3D" id="3.40.30.10">
    <property type="entry name" value="Glutaredoxin"/>
    <property type="match status" value="1"/>
</dbReference>
<feature type="domain" description="GST N-terminal" evidence="1">
    <location>
        <begin position="2"/>
        <end position="83"/>
    </location>
</feature>
<dbReference type="InterPro" id="IPR004045">
    <property type="entry name" value="Glutathione_S-Trfase_N"/>
</dbReference>
<organism evidence="3 4">
    <name type="scientific">Pelomonas margarita</name>
    <dbReference type="NCBI Taxonomy" id="3299031"/>
    <lineage>
        <taxon>Bacteria</taxon>
        <taxon>Pseudomonadati</taxon>
        <taxon>Pseudomonadota</taxon>
        <taxon>Betaproteobacteria</taxon>
        <taxon>Burkholderiales</taxon>
        <taxon>Sphaerotilaceae</taxon>
        <taxon>Roseateles</taxon>
    </lineage>
</organism>
<feature type="domain" description="GST C-terminal" evidence="2">
    <location>
        <begin position="88"/>
        <end position="211"/>
    </location>
</feature>
<accession>A0ABW7FFL3</accession>
<dbReference type="PROSITE" id="PS50404">
    <property type="entry name" value="GST_NTER"/>
    <property type="match status" value="1"/>
</dbReference>
<dbReference type="SUPFAM" id="SSF47616">
    <property type="entry name" value="GST C-terminal domain-like"/>
    <property type="match status" value="1"/>
</dbReference>
<protein>
    <submittedName>
        <fullName evidence="3">Glutathione S-transferase family protein</fullName>
    </submittedName>
</protein>
<dbReference type="InterPro" id="IPR010987">
    <property type="entry name" value="Glutathione-S-Trfase_C-like"/>
</dbReference>
<dbReference type="Pfam" id="PF13409">
    <property type="entry name" value="GST_N_2"/>
    <property type="match status" value="1"/>
</dbReference>
<sequence>MADGLVLWAAPGACSRISLTALLHCGQAFRLAGVTLARGEQLRPDYLALNPKGKVPLLQTPHGPLTETLAIVCWLDEQHPLAGLLPRAGWPRAQALSWLAFVNAGLHPLLYRARMPQRIHADTGAHAGVREAALAELQAQLQVAEDTLADGRAWLMGPHWCIADEALGWLWTRALQSGLAPGPFAAVAALADRLAAQPTHQDALRAEAALH</sequence>
<dbReference type="EMBL" id="JBIGHW010000001">
    <property type="protein sequence ID" value="MFG6439094.1"/>
    <property type="molecule type" value="Genomic_DNA"/>
</dbReference>
<reference evidence="3 4" key="1">
    <citation type="submission" date="2024-08" db="EMBL/GenBank/DDBJ databases">
        <authorList>
            <person name="Lu H."/>
        </authorList>
    </citation>
    <scope>NUCLEOTIDE SEQUENCE [LARGE SCALE GENOMIC DNA]</scope>
    <source>
        <strain evidence="3 4">LKC17W</strain>
    </source>
</reference>
<dbReference type="SUPFAM" id="SSF52833">
    <property type="entry name" value="Thioredoxin-like"/>
    <property type="match status" value="1"/>
</dbReference>
<dbReference type="PROSITE" id="PS50405">
    <property type="entry name" value="GST_CTER"/>
    <property type="match status" value="1"/>
</dbReference>
<dbReference type="SFLD" id="SFLDG00358">
    <property type="entry name" value="Main_(cytGST)"/>
    <property type="match status" value="1"/>
</dbReference>
<dbReference type="Gene3D" id="1.20.1050.10">
    <property type="match status" value="1"/>
</dbReference>
<evidence type="ECO:0000313" key="4">
    <source>
        <dbReference type="Proteomes" id="UP001606301"/>
    </source>
</evidence>
<dbReference type="PANTHER" id="PTHR44051:SF8">
    <property type="entry name" value="GLUTATHIONE S-TRANSFERASE GSTA"/>
    <property type="match status" value="1"/>
</dbReference>
<dbReference type="InterPro" id="IPR040079">
    <property type="entry name" value="Glutathione_S-Trfase"/>
</dbReference>
<dbReference type="InterPro" id="IPR036249">
    <property type="entry name" value="Thioredoxin-like_sf"/>
</dbReference>
<dbReference type="CDD" id="cd03057">
    <property type="entry name" value="GST_N_Beta"/>
    <property type="match status" value="1"/>
</dbReference>
<keyword evidence="4" id="KW-1185">Reference proteome</keyword>
<dbReference type="SFLD" id="SFLDS00019">
    <property type="entry name" value="Glutathione_Transferase_(cytos"/>
    <property type="match status" value="1"/>
</dbReference>